<dbReference type="AlphaFoldDB" id="A0A814T9I8"/>
<accession>A0A814T9I8</accession>
<dbReference type="EMBL" id="CAJNOR010001533">
    <property type="protein sequence ID" value="CAF1158997.1"/>
    <property type="molecule type" value="Genomic_DNA"/>
</dbReference>
<dbReference type="Gene3D" id="1.20.1440.160">
    <property type="entry name" value="Tumor necrosis factor alpha-induced protein 8-like"/>
    <property type="match status" value="1"/>
</dbReference>
<proteinExistence type="predicted"/>
<feature type="compositionally biased region" description="Polar residues" evidence="1">
    <location>
        <begin position="26"/>
        <end position="37"/>
    </location>
</feature>
<name>A0A814T9I8_ADIRI</name>
<comment type="caution">
    <text evidence="2">The sequence shown here is derived from an EMBL/GenBank/DDBJ whole genome shotgun (WGS) entry which is preliminary data.</text>
</comment>
<organism evidence="2 3">
    <name type="scientific">Adineta ricciae</name>
    <name type="common">Rotifer</name>
    <dbReference type="NCBI Taxonomy" id="249248"/>
    <lineage>
        <taxon>Eukaryota</taxon>
        <taxon>Metazoa</taxon>
        <taxon>Spiralia</taxon>
        <taxon>Gnathifera</taxon>
        <taxon>Rotifera</taxon>
        <taxon>Eurotatoria</taxon>
        <taxon>Bdelloidea</taxon>
        <taxon>Adinetida</taxon>
        <taxon>Adinetidae</taxon>
        <taxon>Adineta</taxon>
    </lineage>
</organism>
<keyword evidence="3" id="KW-1185">Reference proteome</keyword>
<dbReference type="InterPro" id="IPR038355">
    <property type="entry name" value="TNFAIP8_sf"/>
</dbReference>
<reference evidence="2" key="1">
    <citation type="submission" date="2021-02" db="EMBL/GenBank/DDBJ databases">
        <authorList>
            <person name="Nowell W R."/>
        </authorList>
    </citation>
    <scope>NUCLEOTIDE SEQUENCE</scope>
</reference>
<evidence type="ECO:0000313" key="3">
    <source>
        <dbReference type="Proteomes" id="UP000663828"/>
    </source>
</evidence>
<evidence type="ECO:0000256" key="1">
    <source>
        <dbReference type="SAM" id="MobiDB-lite"/>
    </source>
</evidence>
<gene>
    <name evidence="2" type="ORF">XAT740_LOCUS21376</name>
</gene>
<protein>
    <submittedName>
        <fullName evidence="2">Uncharacterized protein</fullName>
    </submittedName>
</protein>
<dbReference type="InterPro" id="IPR008477">
    <property type="entry name" value="TNFAIP8-like"/>
</dbReference>
<dbReference type="GO" id="GO:0042981">
    <property type="term" value="P:regulation of apoptotic process"/>
    <property type="evidence" value="ECO:0007669"/>
    <property type="project" value="InterPro"/>
</dbReference>
<dbReference type="Proteomes" id="UP000663828">
    <property type="component" value="Unassembled WGS sequence"/>
</dbReference>
<dbReference type="Pfam" id="PF05527">
    <property type="entry name" value="TNFAIP8"/>
    <property type="match status" value="1"/>
</dbReference>
<feature type="region of interest" description="Disordered" evidence="1">
    <location>
        <begin position="1"/>
        <end position="37"/>
    </location>
</feature>
<sequence length="126" mass="14103">MSSKANSAPLKFTGKASESEDEEVITKTTSLSPSTCSQTNIAGKLSSKFMAKVFIKEKNNQRLDNLHKLVCNYSSEKDADKLIKAIIKTKFLNQFRLFAKSFPKLYQTNSEDEQLVLIRVLSGFSS</sequence>
<evidence type="ECO:0000313" key="2">
    <source>
        <dbReference type="EMBL" id="CAF1158997.1"/>
    </source>
</evidence>